<reference evidence="2" key="1">
    <citation type="submission" date="2011-06" db="EMBL/GenBank/DDBJ databases">
        <title>Complete genome sequence of Paenibacillus mucilaginosus KNP414.</title>
        <authorList>
            <person name="Wang J."/>
            <person name="Hu S."/>
            <person name="Hu X."/>
            <person name="Zhang B."/>
            <person name="Dong D."/>
            <person name="Zhang S."/>
            <person name="Zhao K."/>
            <person name="Wu D."/>
        </authorList>
    </citation>
    <scope>NUCLEOTIDE SEQUENCE [LARGE SCALE GENOMIC DNA]</scope>
    <source>
        <strain evidence="2">KNP414</strain>
    </source>
</reference>
<gene>
    <name evidence="1" type="ordered locus">KNP414_00615</name>
</gene>
<reference evidence="1 2" key="2">
    <citation type="journal article" date="2013" name="Genome Announc.">
        <title>Genome Sequence of Growth-Improving Paenibacillus mucilaginosus Strain KNP414.</title>
        <authorList>
            <person name="Lu J.J."/>
            <person name="Wang J.F."/>
            <person name="Hu X.F."/>
        </authorList>
    </citation>
    <scope>NUCLEOTIDE SEQUENCE [LARGE SCALE GENOMIC DNA]</scope>
    <source>
        <strain evidence="1 2">KNP414</strain>
    </source>
</reference>
<name>F8FQF8_PAEMK</name>
<dbReference type="HOGENOM" id="CLU_3138557_0_0_9"/>
<dbReference type="AlphaFoldDB" id="F8FQF8"/>
<dbReference type="EMBL" id="CP002869">
    <property type="protein sequence ID" value="AEI39219.1"/>
    <property type="molecule type" value="Genomic_DNA"/>
</dbReference>
<dbReference type="KEGG" id="pms:KNP414_00615"/>
<organism evidence="1 2">
    <name type="scientific">Paenibacillus mucilaginosus (strain KNP414)</name>
    <dbReference type="NCBI Taxonomy" id="1036673"/>
    <lineage>
        <taxon>Bacteria</taxon>
        <taxon>Bacillati</taxon>
        <taxon>Bacillota</taxon>
        <taxon>Bacilli</taxon>
        <taxon>Bacillales</taxon>
        <taxon>Paenibacillaceae</taxon>
        <taxon>Paenibacillus</taxon>
    </lineage>
</organism>
<sequence>MDGQSIHTITQRKFQLQFKVFPDTRRFPFPFGYVEVEGLGPLMNGWCHT</sequence>
<dbReference type="Proteomes" id="UP000006620">
    <property type="component" value="Chromosome"/>
</dbReference>
<accession>F8FQF8</accession>
<evidence type="ECO:0000313" key="1">
    <source>
        <dbReference type="EMBL" id="AEI39219.1"/>
    </source>
</evidence>
<protein>
    <submittedName>
        <fullName evidence="1">Uncharacterized protein</fullName>
    </submittedName>
</protein>
<evidence type="ECO:0000313" key="2">
    <source>
        <dbReference type="Proteomes" id="UP000006620"/>
    </source>
</evidence>
<proteinExistence type="predicted"/>